<sequence length="471" mass="51734">MAKRHLGLAKAGKAKQQKGSSDSAANAGHAGHNSPAPRTDGNGTKRDAEGDGTAAVSAAGPLEEVSLQLSADIDANDAMGQLRVLWLNFIESDNRNELMANAVVHECDRLLRRLAQAAETPVDDEKIFIDANFYSIYAGALASLAFFHASDPAAVRDFFKEAADRIDTGKRLFPGAVSVLLADARILLTKIPLAEISRLDAHSTVGTDHGDVSLLLDECLAKWEAAERVAQENKLWEVYNRENAEFLDALDDLLKIVATFGEEAVDAEDSDGTEPPLAVQLGKKHPLYKIRQNSRYGAWWREHTIEFLELLEKNIALLEKDANLPSNGAEQPLQTADEEQRTSLVMLKKQLSQRVGNSLLAEAEGPADIFATLAYESEGQDQLDGLSLEKARTMCKTFYSQALEYLRAAQDDEEPDSWASVAEAIILLGNLYDVGDEEQERLYKEAEQILVRANNVTNGKYEAILQNLIQE</sequence>
<evidence type="ECO:0000256" key="2">
    <source>
        <dbReference type="ARBA" id="ARBA00004123"/>
    </source>
</evidence>
<reference evidence="11" key="1">
    <citation type="journal article" date="2018" name="Nat. Microbiol.">
        <title>Leveraging single-cell genomics to expand the fungal tree of life.</title>
        <authorList>
            <person name="Ahrendt S.R."/>
            <person name="Quandt C.A."/>
            <person name="Ciobanu D."/>
            <person name="Clum A."/>
            <person name="Salamov A."/>
            <person name="Andreopoulos B."/>
            <person name="Cheng J.F."/>
            <person name="Woyke T."/>
            <person name="Pelin A."/>
            <person name="Henrissat B."/>
            <person name="Reynolds N.K."/>
            <person name="Benny G.L."/>
            <person name="Smith M.E."/>
            <person name="James T.Y."/>
            <person name="Grigoriev I.V."/>
        </authorList>
    </citation>
    <scope>NUCLEOTIDE SEQUENCE [LARGE SCALE GENOMIC DNA]</scope>
    <source>
        <strain evidence="11">Baker2002</strain>
    </source>
</reference>
<evidence type="ECO:0000256" key="7">
    <source>
        <dbReference type="ARBA" id="ARBA00023163"/>
    </source>
</evidence>
<dbReference type="Pfam" id="PF12753">
    <property type="entry name" value="Nro1"/>
    <property type="match status" value="1"/>
</dbReference>
<accession>A0A4P9ZCT0</accession>
<evidence type="ECO:0000256" key="9">
    <source>
        <dbReference type="SAM" id="MobiDB-lite"/>
    </source>
</evidence>
<evidence type="ECO:0000256" key="5">
    <source>
        <dbReference type="ARBA" id="ARBA00022845"/>
    </source>
</evidence>
<dbReference type="InterPro" id="IPR024318">
    <property type="entry name" value="Nro1/ETT1"/>
</dbReference>
<keyword evidence="6" id="KW-0805">Transcription regulation</keyword>
<feature type="compositionally biased region" description="Basic residues" evidence="9">
    <location>
        <begin position="1"/>
        <end position="16"/>
    </location>
</feature>
<comment type="subcellular location">
    <subcellularLocation>
        <location evidence="2">Nucleus</location>
    </subcellularLocation>
</comment>
<dbReference type="GO" id="GO:0005634">
    <property type="term" value="C:nucleus"/>
    <property type="evidence" value="ECO:0007669"/>
    <property type="project" value="UniProtKB-SubCell"/>
</dbReference>
<evidence type="ECO:0000313" key="11">
    <source>
        <dbReference type="Proteomes" id="UP000268321"/>
    </source>
</evidence>
<evidence type="ECO:0000313" key="10">
    <source>
        <dbReference type="EMBL" id="RKP29670.1"/>
    </source>
</evidence>
<evidence type="ECO:0000256" key="1">
    <source>
        <dbReference type="ARBA" id="ARBA00003395"/>
    </source>
</evidence>
<dbReference type="PANTHER" id="PTHR28290">
    <property type="entry name" value="ENHANCER OF TRANSLATION TERMINATION 1"/>
    <property type="match status" value="1"/>
</dbReference>
<dbReference type="PANTHER" id="PTHR28290:SF1">
    <property type="entry name" value="ENHANCER OF TRANSLATION TERMINATION 1"/>
    <property type="match status" value="1"/>
</dbReference>
<comment type="function">
    <text evidence="1">Required for correct translation termination and probably involved in regulation of hypoxic gene expression.</text>
</comment>
<evidence type="ECO:0000256" key="8">
    <source>
        <dbReference type="ARBA" id="ARBA00023242"/>
    </source>
</evidence>
<name>A0A4P9ZCT0_9ASCO</name>
<feature type="region of interest" description="Disordered" evidence="9">
    <location>
        <begin position="1"/>
        <end position="54"/>
    </location>
</feature>
<dbReference type="GO" id="GO:0006417">
    <property type="term" value="P:regulation of translation"/>
    <property type="evidence" value="ECO:0007669"/>
    <property type="project" value="UniProtKB-KW"/>
</dbReference>
<keyword evidence="7" id="KW-0804">Transcription</keyword>
<evidence type="ECO:0000256" key="3">
    <source>
        <dbReference type="ARBA" id="ARBA00007273"/>
    </source>
</evidence>
<gene>
    <name evidence="10" type="ORF">METBISCDRAFT_28041</name>
</gene>
<evidence type="ECO:0000256" key="4">
    <source>
        <dbReference type="ARBA" id="ARBA00017359"/>
    </source>
</evidence>
<dbReference type="GO" id="GO:2000640">
    <property type="term" value="P:positive regulation of SREBP signaling pathway"/>
    <property type="evidence" value="ECO:0007669"/>
    <property type="project" value="TreeGrafter"/>
</dbReference>
<dbReference type="OrthoDB" id="5598057at2759"/>
<organism evidence="10 11">
    <name type="scientific">Metschnikowia bicuspidata</name>
    <dbReference type="NCBI Taxonomy" id="27322"/>
    <lineage>
        <taxon>Eukaryota</taxon>
        <taxon>Fungi</taxon>
        <taxon>Dikarya</taxon>
        <taxon>Ascomycota</taxon>
        <taxon>Saccharomycotina</taxon>
        <taxon>Pichiomycetes</taxon>
        <taxon>Metschnikowiaceae</taxon>
        <taxon>Metschnikowia</taxon>
    </lineage>
</organism>
<keyword evidence="11" id="KW-1185">Reference proteome</keyword>
<dbReference type="AlphaFoldDB" id="A0A4P9ZCT0"/>
<dbReference type="EMBL" id="ML004478">
    <property type="protein sequence ID" value="RKP29670.1"/>
    <property type="molecule type" value="Genomic_DNA"/>
</dbReference>
<protein>
    <recommendedName>
        <fullName evidence="4">Enhancer of translation termination 1</fullName>
    </recommendedName>
</protein>
<keyword evidence="8" id="KW-0539">Nucleus</keyword>
<comment type="similarity">
    <text evidence="3">Belongs to the ETT1 family.</text>
</comment>
<evidence type="ECO:0000256" key="6">
    <source>
        <dbReference type="ARBA" id="ARBA00023015"/>
    </source>
</evidence>
<keyword evidence="5" id="KW-0810">Translation regulation</keyword>
<proteinExistence type="inferred from homology"/>
<dbReference type="Proteomes" id="UP000268321">
    <property type="component" value="Unassembled WGS sequence"/>
</dbReference>